<dbReference type="PANTHER" id="PTHR31302:SF0">
    <property type="entry name" value="TRANSMEMBRANE PROTEIN WITH METALLOPHOSPHOESTERASE DOMAIN"/>
    <property type="match status" value="1"/>
</dbReference>
<dbReference type="PANTHER" id="PTHR31302">
    <property type="entry name" value="TRANSMEMBRANE PROTEIN WITH METALLOPHOSPHOESTERASE DOMAIN-RELATED"/>
    <property type="match status" value="1"/>
</dbReference>
<dbReference type="Gene3D" id="3.60.21.10">
    <property type="match status" value="1"/>
</dbReference>
<dbReference type="GeneID" id="94552447"/>
<evidence type="ECO:0000313" key="2">
    <source>
        <dbReference type="EMBL" id="QIK51308.1"/>
    </source>
</evidence>
<name>A0A6G7WGI3_9LACT</name>
<dbReference type="AlphaFoldDB" id="A0A6G7WGI3"/>
<dbReference type="SUPFAM" id="SSF56300">
    <property type="entry name" value="Metallo-dependent phosphatases"/>
    <property type="match status" value="1"/>
</dbReference>
<dbReference type="KEGG" id="jpo:G7058_04095"/>
<dbReference type="InterPro" id="IPR029052">
    <property type="entry name" value="Metallo-depent_PP-like"/>
</dbReference>
<dbReference type="RefSeq" id="WP_166062361.1">
    <property type="nucleotide sequence ID" value="NZ_CP049889.1"/>
</dbReference>
<protein>
    <submittedName>
        <fullName evidence="2">Metallophosphoesterase</fullName>
    </submittedName>
</protein>
<dbReference type="Proteomes" id="UP000501830">
    <property type="component" value="Chromosome"/>
</dbReference>
<organism evidence="2 3">
    <name type="scientific">Jeotgalibaca porci</name>
    <dbReference type="NCBI Taxonomy" id="1868793"/>
    <lineage>
        <taxon>Bacteria</taxon>
        <taxon>Bacillati</taxon>
        <taxon>Bacillota</taxon>
        <taxon>Bacilli</taxon>
        <taxon>Lactobacillales</taxon>
        <taxon>Carnobacteriaceae</taxon>
        <taxon>Jeotgalibaca</taxon>
    </lineage>
</organism>
<dbReference type="GO" id="GO:0016787">
    <property type="term" value="F:hydrolase activity"/>
    <property type="evidence" value="ECO:0007669"/>
    <property type="project" value="InterPro"/>
</dbReference>
<evidence type="ECO:0000259" key="1">
    <source>
        <dbReference type="Pfam" id="PF00149"/>
    </source>
</evidence>
<reference evidence="2 3" key="1">
    <citation type="journal article" date="2017" name="Int. J. Syst. Evol. Microbiol.">
        <title>Jeotgalibaca porci sp. nov. and Jeotgalibaca arthritidis sp. nov., isolated from pigs, and emended description of the genus Jeotgalibaca.</title>
        <authorList>
            <person name="Zamora L."/>
            <person name="Perez-Sancho M."/>
            <person name="Dominguez L."/>
            <person name="Fernandez-Garayzabal J.F."/>
            <person name="Vela A.I."/>
        </authorList>
    </citation>
    <scope>NUCLEOTIDE SEQUENCE [LARGE SCALE GENOMIC DNA]</scope>
    <source>
        <strain evidence="2 3">CCUG 69148</strain>
    </source>
</reference>
<gene>
    <name evidence="2" type="ORF">G7058_04095</name>
</gene>
<sequence length="282" mass="31170">MNNKKTLINTALLTAGTAAYLYVQNTKFQVSRYAVPIKKLAPENEGLKIAHLSDLHFPYTKINLDALIKTLKKEQPDLIFLSGDQMDAAEPERTAEAHAFLKRLPDIAPTYAVEGNHDNKVKNHTHIYQGTGVTYLDNTAYSVMLSGRKPVVVMGVPEPSPFGKVQKDFLAKMTIRPDWAGQTRLLLAHRPELFKKYHADASKAPDVVFSGHAHGGQIRIPGIGGLFAPGQGRLPKYTAGVWALETDPTKHLVISRGLGPSHFPFRINNRPELIIATLENHS</sequence>
<dbReference type="InterPro" id="IPR004843">
    <property type="entry name" value="Calcineurin-like_PHP"/>
</dbReference>
<evidence type="ECO:0000313" key="3">
    <source>
        <dbReference type="Proteomes" id="UP000501830"/>
    </source>
</evidence>
<dbReference type="Pfam" id="PF00149">
    <property type="entry name" value="Metallophos"/>
    <property type="match status" value="1"/>
</dbReference>
<proteinExistence type="predicted"/>
<dbReference type="InterPro" id="IPR051158">
    <property type="entry name" value="Metallophosphoesterase_sf"/>
</dbReference>
<feature type="domain" description="Calcineurin-like phosphoesterase" evidence="1">
    <location>
        <begin position="47"/>
        <end position="215"/>
    </location>
</feature>
<accession>A0A6G7WGI3</accession>
<keyword evidence="3" id="KW-1185">Reference proteome</keyword>
<dbReference type="EMBL" id="CP049889">
    <property type="protein sequence ID" value="QIK51308.1"/>
    <property type="molecule type" value="Genomic_DNA"/>
</dbReference>